<evidence type="ECO:0000313" key="3">
    <source>
        <dbReference type="EMBL" id="PJE74299.1"/>
    </source>
</evidence>
<proteinExistence type="predicted"/>
<sequence length="427" mass="46886">MPRNKMMDMVPPEGGRSIRNIPLPESKKKSVKTAEIETVREVHQEFTRIRSEKPRNWKMYMYVGGGVAIVLLGIIVSNIFHSAKVSVTPRTLVADINTNLSAKKNAGGADLPFIPLSISKEGSVTVKASGEEQVDKKASGTIVVFNDYSSASQRLIKNTRFETPEGLIYRIDQSITVPGKKNGIPGSVEAIVYADETGEKYNAGLKDFTIPGFKGDPRYSSFSAKSKPSAPLAGGFSGVMKVVSDADRKSAQAEIEKGLKAELLKEAEASLSGDSVLFDNAYLITFMPLPQENLANNQVTIKEEGTISGFVFNKETLSSFVARSTIKDYKNEPILIENISDLSFSPKKEIHPATDSDIAFTLSGNAHFVWIYDEEGFKQALSDKSRDEVPAAIKAFPVIEKIDISMSPFWRRSFPSDTSRITILRAE</sequence>
<dbReference type="EMBL" id="PFEQ01000009">
    <property type="protein sequence ID" value="PJE74299.1"/>
    <property type="molecule type" value="Genomic_DNA"/>
</dbReference>
<reference evidence="4" key="1">
    <citation type="submission" date="2017-09" db="EMBL/GenBank/DDBJ databases">
        <title>Depth-based differentiation of microbial function through sediment-hosted aquifers and enrichment of novel symbionts in the deep terrestrial subsurface.</title>
        <authorList>
            <person name="Probst A.J."/>
            <person name="Ladd B."/>
            <person name="Jarett J.K."/>
            <person name="Geller-Mcgrath D.E."/>
            <person name="Sieber C.M.K."/>
            <person name="Emerson J.B."/>
            <person name="Anantharaman K."/>
            <person name="Thomas B.C."/>
            <person name="Malmstrom R."/>
            <person name="Stieglmeier M."/>
            <person name="Klingl A."/>
            <person name="Woyke T."/>
            <person name="Ryan C.M."/>
            <person name="Banfield J.F."/>
        </authorList>
    </citation>
    <scope>NUCLEOTIDE SEQUENCE [LARGE SCALE GENOMIC DNA]</scope>
</reference>
<keyword evidence="2" id="KW-1133">Transmembrane helix</keyword>
<accession>A0A2M8LCG0</accession>
<gene>
    <name evidence="3" type="ORF">COV01_02265</name>
</gene>
<name>A0A2M8LCG0_9BACT</name>
<feature type="region of interest" description="Disordered" evidence="1">
    <location>
        <begin position="1"/>
        <end position="29"/>
    </location>
</feature>
<organism evidence="3 4">
    <name type="scientific">Candidatus Taylorbacteria bacterium CG10_big_fil_rev_8_21_14_0_10_41_48</name>
    <dbReference type="NCBI Taxonomy" id="1975024"/>
    <lineage>
        <taxon>Bacteria</taxon>
        <taxon>Candidatus Tayloriibacteriota</taxon>
    </lineage>
</organism>
<feature type="transmembrane region" description="Helical" evidence="2">
    <location>
        <begin position="59"/>
        <end position="80"/>
    </location>
</feature>
<evidence type="ECO:0000256" key="1">
    <source>
        <dbReference type="SAM" id="MobiDB-lite"/>
    </source>
</evidence>
<comment type="caution">
    <text evidence="3">The sequence shown here is derived from an EMBL/GenBank/DDBJ whole genome shotgun (WGS) entry which is preliminary data.</text>
</comment>
<evidence type="ECO:0008006" key="5">
    <source>
        <dbReference type="Google" id="ProtNLM"/>
    </source>
</evidence>
<keyword evidence="2" id="KW-0812">Transmembrane</keyword>
<evidence type="ECO:0000313" key="4">
    <source>
        <dbReference type="Proteomes" id="UP000228700"/>
    </source>
</evidence>
<evidence type="ECO:0000256" key="2">
    <source>
        <dbReference type="SAM" id="Phobius"/>
    </source>
</evidence>
<dbReference type="AlphaFoldDB" id="A0A2M8LCG0"/>
<dbReference type="Proteomes" id="UP000228700">
    <property type="component" value="Unassembled WGS sequence"/>
</dbReference>
<keyword evidence="2" id="KW-0472">Membrane</keyword>
<protein>
    <recommendedName>
        <fullName evidence="5">Baseplate protein J-like domain-containing protein</fullName>
    </recommendedName>
</protein>